<sequence>MKQRLTTIALAAALVAGAGWWVAGTGAQAPTLNGQAIALPGAANAQESAAADVTVQEMVLGAEDAPVEIIEYASYTCPHCANFHKGVFKDLKADYIDSGKVKFTYREVYFDRYGLWGSLVARCGGEERFFGITEMIYDTQSEWARAGSEAAIADELRKIGRIAGIENDQLEACLSNGDKARALIEWYQANAEEHGISSTPSFVIDGTTYSNMSYGEFQEIINERLGG</sequence>
<protein>
    <submittedName>
        <fullName evidence="8">Thiol-disulfide oxidoreductase</fullName>
    </submittedName>
</protein>
<comment type="function">
    <text evidence="1">May be required for disulfide bond formation in some proteins.</text>
</comment>
<dbReference type="InterPro" id="IPR036249">
    <property type="entry name" value="Thioredoxin-like_sf"/>
</dbReference>
<dbReference type="PANTHER" id="PTHR13887">
    <property type="entry name" value="GLUTATHIONE S-TRANSFERASE KAPPA"/>
    <property type="match status" value="1"/>
</dbReference>
<dbReference type="EMBL" id="JFKC01000001">
    <property type="protein sequence ID" value="OSQ53324.1"/>
    <property type="molecule type" value="Genomic_DNA"/>
</dbReference>
<dbReference type="InterPro" id="IPR012336">
    <property type="entry name" value="Thioredoxin-like_fold"/>
</dbReference>
<dbReference type="Gene3D" id="3.40.30.10">
    <property type="entry name" value="Glutaredoxin"/>
    <property type="match status" value="1"/>
</dbReference>
<evidence type="ECO:0000256" key="6">
    <source>
        <dbReference type="ARBA" id="ARBA00023284"/>
    </source>
</evidence>
<dbReference type="OrthoDB" id="8478320at2"/>
<dbReference type="PROSITE" id="PS51352">
    <property type="entry name" value="THIOREDOXIN_2"/>
    <property type="match status" value="1"/>
</dbReference>
<evidence type="ECO:0000256" key="1">
    <source>
        <dbReference type="ARBA" id="ARBA00003565"/>
    </source>
</evidence>
<accession>A0A1X4NQS6</accession>
<evidence type="ECO:0000313" key="9">
    <source>
        <dbReference type="Proteomes" id="UP000193926"/>
    </source>
</evidence>
<dbReference type="GO" id="GO:0016491">
    <property type="term" value="F:oxidoreductase activity"/>
    <property type="evidence" value="ECO:0007669"/>
    <property type="project" value="UniProtKB-KW"/>
</dbReference>
<dbReference type="SUPFAM" id="SSF52833">
    <property type="entry name" value="Thioredoxin-like"/>
    <property type="match status" value="1"/>
</dbReference>
<proteinExistence type="inferred from homology"/>
<keyword evidence="9" id="KW-1185">Reference proteome</keyword>
<comment type="similarity">
    <text evidence="2">Belongs to the thioredoxin family. DsbA subfamily.</text>
</comment>
<evidence type="ECO:0000256" key="3">
    <source>
        <dbReference type="ARBA" id="ARBA00022729"/>
    </source>
</evidence>
<evidence type="ECO:0000256" key="4">
    <source>
        <dbReference type="ARBA" id="ARBA00023002"/>
    </source>
</evidence>
<comment type="caution">
    <text evidence="8">The sequence shown here is derived from an EMBL/GenBank/DDBJ whole genome shotgun (WGS) entry which is preliminary data.</text>
</comment>
<evidence type="ECO:0000313" key="8">
    <source>
        <dbReference type="EMBL" id="OSQ53324.1"/>
    </source>
</evidence>
<evidence type="ECO:0000259" key="7">
    <source>
        <dbReference type="PROSITE" id="PS51352"/>
    </source>
</evidence>
<organism evidence="8 9">
    <name type="scientific">Marivita geojedonensis</name>
    <dbReference type="NCBI Taxonomy" id="1123756"/>
    <lineage>
        <taxon>Bacteria</taxon>
        <taxon>Pseudomonadati</taxon>
        <taxon>Pseudomonadota</taxon>
        <taxon>Alphaproteobacteria</taxon>
        <taxon>Rhodobacterales</taxon>
        <taxon>Roseobacteraceae</taxon>
        <taxon>Marivita</taxon>
    </lineage>
</organism>
<dbReference type="RefSeq" id="WP_085634990.1">
    <property type="nucleotide sequence ID" value="NZ_JFKC01000001.1"/>
</dbReference>
<keyword evidence="5" id="KW-1015">Disulfide bond</keyword>
<dbReference type="InterPro" id="IPR013766">
    <property type="entry name" value="Thioredoxin_domain"/>
</dbReference>
<keyword evidence="6" id="KW-0676">Redox-active center</keyword>
<evidence type="ECO:0000256" key="5">
    <source>
        <dbReference type="ARBA" id="ARBA00023157"/>
    </source>
</evidence>
<name>A0A1X4NQS6_9RHOB</name>
<evidence type="ECO:0000256" key="2">
    <source>
        <dbReference type="ARBA" id="ARBA00005791"/>
    </source>
</evidence>
<dbReference type="Proteomes" id="UP000193926">
    <property type="component" value="Unassembled WGS sequence"/>
</dbReference>
<gene>
    <name evidence="8" type="ORF">MGEO_01885</name>
</gene>
<feature type="domain" description="Thioredoxin" evidence="7">
    <location>
        <begin position="23"/>
        <end position="189"/>
    </location>
</feature>
<reference evidence="8 9" key="1">
    <citation type="submission" date="2014-03" db="EMBL/GenBank/DDBJ databases">
        <title>The draft genome sequence of Marivita geojedonensis KCTC 23882.</title>
        <authorList>
            <person name="Lai Q."/>
            <person name="Shao Z."/>
        </authorList>
    </citation>
    <scope>NUCLEOTIDE SEQUENCE [LARGE SCALE GENOMIC DNA]</scope>
    <source>
        <strain evidence="8 9">DPG-138</strain>
    </source>
</reference>
<keyword evidence="4" id="KW-0560">Oxidoreductase</keyword>
<dbReference type="PANTHER" id="PTHR13887:SF14">
    <property type="entry name" value="DISULFIDE BOND FORMATION PROTEIN D"/>
    <property type="match status" value="1"/>
</dbReference>
<keyword evidence="3" id="KW-0732">Signal</keyword>
<dbReference type="STRING" id="1123756.MGEO_01885"/>
<dbReference type="Pfam" id="PF13462">
    <property type="entry name" value="Thioredoxin_4"/>
    <property type="match status" value="1"/>
</dbReference>
<dbReference type="AlphaFoldDB" id="A0A1X4NQS6"/>